<dbReference type="Proteomes" id="UP000532194">
    <property type="component" value="Unassembled WGS sequence"/>
</dbReference>
<evidence type="ECO:0000313" key="2">
    <source>
        <dbReference type="Proteomes" id="UP000532194"/>
    </source>
</evidence>
<organism evidence="1 2">
    <name type="scientific">Bifidobacterium oedipodis</name>
    <dbReference type="NCBI Taxonomy" id="2675322"/>
    <lineage>
        <taxon>Bacteria</taxon>
        <taxon>Bacillati</taxon>
        <taxon>Actinomycetota</taxon>
        <taxon>Actinomycetes</taxon>
        <taxon>Bifidobacteriales</taxon>
        <taxon>Bifidobacteriaceae</taxon>
        <taxon>Bifidobacterium</taxon>
    </lineage>
</organism>
<accession>A0A7Y0EQP2</accession>
<dbReference type="AlphaFoldDB" id="A0A7Y0EQP2"/>
<protein>
    <submittedName>
        <fullName evidence="1">Uncharacterized protein</fullName>
    </submittedName>
</protein>
<reference evidence="1 2" key="1">
    <citation type="submission" date="2020-02" db="EMBL/GenBank/DDBJ databases">
        <title>Characterization of phylogenetic diversity of novel bifidobacterial species isolated in Czech ZOOs.</title>
        <authorList>
            <person name="Lugli G.A."/>
            <person name="Vera N.B."/>
            <person name="Ventura M."/>
        </authorList>
    </citation>
    <scope>NUCLEOTIDE SEQUENCE [LARGE SCALE GENOMIC DNA]</scope>
    <source>
        <strain evidence="1 2">DSM 109957</strain>
    </source>
</reference>
<name>A0A7Y0EQP2_9BIFI</name>
<gene>
    <name evidence="1" type="ORF">G1C95_1876</name>
</gene>
<sequence length="80" mass="8909">MVRGTGAVPVTIPRLMNRLGYEPKQLVELPETMHVETYTVNRGVVFGTTQMDGHGLSAHGQLAMHRDIIHLYPLVKGESR</sequence>
<proteinExistence type="predicted"/>
<comment type="caution">
    <text evidence="1">The sequence shown here is derived from an EMBL/GenBank/DDBJ whole genome shotgun (WGS) entry which is preliminary data.</text>
</comment>
<evidence type="ECO:0000313" key="1">
    <source>
        <dbReference type="EMBL" id="NMM94688.1"/>
    </source>
</evidence>
<dbReference type="EMBL" id="JAAIII010000006">
    <property type="protein sequence ID" value="NMM94688.1"/>
    <property type="molecule type" value="Genomic_DNA"/>
</dbReference>
<keyword evidence="2" id="KW-1185">Reference proteome</keyword>